<keyword evidence="3" id="KW-1185">Reference proteome</keyword>
<reference evidence="2 3" key="1">
    <citation type="submission" date="2014-06" db="EMBL/GenBank/DDBJ databases">
        <authorList>
            <person name="Swart Estienne"/>
        </authorList>
    </citation>
    <scope>NUCLEOTIDE SEQUENCE [LARGE SCALE GENOMIC DNA]</scope>
    <source>
        <strain evidence="2 3">130c</strain>
    </source>
</reference>
<dbReference type="InParanoid" id="A0A078AJW1"/>
<keyword evidence="1" id="KW-0812">Transmembrane</keyword>
<sequence length="358" mass="41783">MESLRFFGIFFVCYFYCKKCALFIPENKGWIAFLNYFVLVNIVWHIFVFILSEIAFKFVYSESYLLCQTSIFLMLRISSEITCVLFFILGVIITKNVKKEINRRSQALYRTQYETKLILSQNKSIFKLWVVIVSYCLVSIICIVFDSVMYQSQNCQMISSNKTMNGLIWLFDRSVSYCLWTIIVIYVFWPKYSRNNNSGELLRQIMSIEAAERMKQRKTTSTIIDTSVDESQLSEDKINEHLTYYQTALDFKSRQITTNCNEISELNTMIEGNTMAQQRLQNHSTLTISNQYCNNSTRKLQSIGVIDDKDGNSSAHINLGYNWRVSNQQLFNMNNVFKRGERDTLKSLSDQNVSGQSL</sequence>
<feature type="transmembrane region" description="Helical" evidence="1">
    <location>
        <begin position="126"/>
        <end position="148"/>
    </location>
</feature>
<evidence type="ECO:0000256" key="1">
    <source>
        <dbReference type="SAM" id="Phobius"/>
    </source>
</evidence>
<evidence type="ECO:0000313" key="2">
    <source>
        <dbReference type="EMBL" id="CDW82459.1"/>
    </source>
</evidence>
<keyword evidence="1" id="KW-0472">Membrane</keyword>
<feature type="transmembrane region" description="Helical" evidence="1">
    <location>
        <begin position="31"/>
        <end position="51"/>
    </location>
</feature>
<feature type="transmembrane region" description="Helical" evidence="1">
    <location>
        <begin position="168"/>
        <end position="189"/>
    </location>
</feature>
<proteinExistence type="predicted"/>
<dbReference type="EMBL" id="CCKQ01010934">
    <property type="protein sequence ID" value="CDW82459.1"/>
    <property type="molecule type" value="Genomic_DNA"/>
</dbReference>
<name>A0A078AJW1_STYLE</name>
<accession>A0A078AJW1</accession>
<gene>
    <name evidence="2" type="primary">Contig6751.g7223</name>
    <name evidence="2" type="ORF">STYLEM_11492</name>
</gene>
<organism evidence="2 3">
    <name type="scientific">Stylonychia lemnae</name>
    <name type="common">Ciliate</name>
    <dbReference type="NCBI Taxonomy" id="5949"/>
    <lineage>
        <taxon>Eukaryota</taxon>
        <taxon>Sar</taxon>
        <taxon>Alveolata</taxon>
        <taxon>Ciliophora</taxon>
        <taxon>Intramacronucleata</taxon>
        <taxon>Spirotrichea</taxon>
        <taxon>Stichotrichia</taxon>
        <taxon>Sporadotrichida</taxon>
        <taxon>Oxytrichidae</taxon>
        <taxon>Stylonychinae</taxon>
        <taxon>Stylonychia</taxon>
    </lineage>
</organism>
<evidence type="ECO:0000313" key="3">
    <source>
        <dbReference type="Proteomes" id="UP000039865"/>
    </source>
</evidence>
<feature type="transmembrane region" description="Helical" evidence="1">
    <location>
        <begin position="6"/>
        <end position="24"/>
    </location>
</feature>
<dbReference type="Proteomes" id="UP000039865">
    <property type="component" value="Unassembled WGS sequence"/>
</dbReference>
<protein>
    <submittedName>
        <fullName evidence="2">Uncharacterized protein</fullName>
    </submittedName>
</protein>
<keyword evidence="1" id="KW-1133">Transmembrane helix</keyword>
<feature type="transmembrane region" description="Helical" evidence="1">
    <location>
        <begin position="71"/>
        <end position="94"/>
    </location>
</feature>
<dbReference type="AlphaFoldDB" id="A0A078AJW1"/>